<dbReference type="Proteomes" id="UP000320791">
    <property type="component" value="Unassembled WGS sequence"/>
</dbReference>
<dbReference type="EMBL" id="VOHM01000017">
    <property type="protein sequence ID" value="TWT24448.1"/>
    <property type="molecule type" value="Genomic_DNA"/>
</dbReference>
<dbReference type="RefSeq" id="WP_146324655.1">
    <property type="nucleotide sequence ID" value="NZ_BAABLR010000008.1"/>
</dbReference>
<sequence>MSFAKRSIKVFIGATLVSVGLLWFLQGTHLMEAAPLVCAGTCTPITERSLTWTIIGSATIALGCGFLSYAVTQPPKHQP</sequence>
<evidence type="ECO:0000313" key="3">
    <source>
        <dbReference type="Proteomes" id="UP000320791"/>
    </source>
</evidence>
<reference evidence="2 3" key="1">
    <citation type="submission" date="2019-08" db="EMBL/GenBank/DDBJ databases">
        <authorList>
            <person name="Lei W."/>
        </authorList>
    </citation>
    <scope>NUCLEOTIDE SEQUENCE [LARGE SCALE GENOMIC DNA]</scope>
    <source>
        <strain evidence="2 3">CCUG 58627</strain>
    </source>
</reference>
<keyword evidence="1" id="KW-1133">Transmembrane helix</keyword>
<name>A0A5C5UEN7_9CORY</name>
<proteinExistence type="predicted"/>
<evidence type="ECO:0000256" key="1">
    <source>
        <dbReference type="SAM" id="Phobius"/>
    </source>
</evidence>
<protein>
    <submittedName>
        <fullName evidence="2">Uncharacterized protein</fullName>
    </submittedName>
</protein>
<comment type="caution">
    <text evidence="2">The sequence shown here is derived from an EMBL/GenBank/DDBJ whole genome shotgun (WGS) entry which is preliminary data.</text>
</comment>
<evidence type="ECO:0000313" key="2">
    <source>
        <dbReference type="EMBL" id="TWT24448.1"/>
    </source>
</evidence>
<accession>A0A5C5UEN7</accession>
<dbReference type="AlphaFoldDB" id="A0A5C5UEN7"/>
<gene>
    <name evidence="2" type="ORF">FRX94_08240</name>
</gene>
<keyword evidence="1" id="KW-0812">Transmembrane</keyword>
<keyword evidence="3" id="KW-1185">Reference proteome</keyword>
<dbReference type="OrthoDB" id="5198537at2"/>
<keyword evidence="1" id="KW-0472">Membrane</keyword>
<feature type="transmembrane region" description="Helical" evidence="1">
    <location>
        <begin position="49"/>
        <end position="71"/>
    </location>
</feature>
<organism evidence="2 3">
    <name type="scientific">Corynebacterium canis</name>
    <dbReference type="NCBI Taxonomy" id="679663"/>
    <lineage>
        <taxon>Bacteria</taxon>
        <taxon>Bacillati</taxon>
        <taxon>Actinomycetota</taxon>
        <taxon>Actinomycetes</taxon>
        <taxon>Mycobacteriales</taxon>
        <taxon>Corynebacteriaceae</taxon>
        <taxon>Corynebacterium</taxon>
    </lineage>
</organism>